<sequence length="234" mass="25854">MGGDELTSGMKSGSRSRVGTPDLQKLFKSSFSENVFKVRGHGNQQSPNSEEHSGERYITKATGMGMTNSGLPPSSSDWGLASNDIIVVSEEGVKVKLVEPKLPAQFLSATPGDEAQVITSECRVRSHLCHLTCPSHKPLEAPLRLCEQQTLPGEGSYVYRVVLAGETEARDIWCRNPGKRRTLHHPRPLGHKEDSELQACKLREVRSKVQRAYQKLSSSGRLCAHPDKLKRTLR</sequence>
<dbReference type="EMBL" id="JBBHLL010000074">
    <property type="protein sequence ID" value="KAK7820165.1"/>
    <property type="molecule type" value="Genomic_DNA"/>
</dbReference>
<evidence type="ECO:0000256" key="1">
    <source>
        <dbReference type="SAM" id="MobiDB-lite"/>
    </source>
</evidence>
<organism evidence="2 3">
    <name type="scientific">Myodes glareolus</name>
    <name type="common">Bank vole</name>
    <name type="synonym">Clethrionomys glareolus</name>
    <dbReference type="NCBI Taxonomy" id="447135"/>
    <lineage>
        <taxon>Eukaryota</taxon>
        <taxon>Metazoa</taxon>
        <taxon>Chordata</taxon>
        <taxon>Craniata</taxon>
        <taxon>Vertebrata</taxon>
        <taxon>Euteleostomi</taxon>
        <taxon>Mammalia</taxon>
        <taxon>Eutheria</taxon>
        <taxon>Euarchontoglires</taxon>
        <taxon>Glires</taxon>
        <taxon>Rodentia</taxon>
        <taxon>Myomorpha</taxon>
        <taxon>Muroidea</taxon>
        <taxon>Cricetidae</taxon>
        <taxon>Arvicolinae</taxon>
        <taxon>Myodes</taxon>
    </lineage>
</organism>
<reference evidence="2 3" key="1">
    <citation type="journal article" date="2023" name="bioRxiv">
        <title>Conserved and derived expression patterns and positive selection on dental genes reveal complex evolutionary context of ever-growing rodent molars.</title>
        <authorList>
            <person name="Calamari Z.T."/>
            <person name="Song A."/>
            <person name="Cohen E."/>
            <person name="Akter M."/>
            <person name="Roy R.D."/>
            <person name="Hallikas O."/>
            <person name="Christensen M.M."/>
            <person name="Li P."/>
            <person name="Marangoni P."/>
            <person name="Jernvall J."/>
            <person name="Klein O.D."/>
        </authorList>
    </citation>
    <scope>NUCLEOTIDE SEQUENCE [LARGE SCALE GENOMIC DNA]</scope>
    <source>
        <strain evidence="2">V071</strain>
    </source>
</reference>
<feature type="region of interest" description="Disordered" evidence="1">
    <location>
        <begin position="1"/>
        <end position="22"/>
    </location>
</feature>
<evidence type="ECO:0000313" key="3">
    <source>
        <dbReference type="Proteomes" id="UP001488838"/>
    </source>
</evidence>
<accession>A0AAW0J0K2</accession>
<proteinExistence type="predicted"/>
<keyword evidence="3" id="KW-1185">Reference proteome</keyword>
<evidence type="ECO:0000313" key="2">
    <source>
        <dbReference type="EMBL" id="KAK7820165.1"/>
    </source>
</evidence>
<gene>
    <name evidence="2" type="ORF">U0070_003576</name>
</gene>
<comment type="caution">
    <text evidence="2">The sequence shown here is derived from an EMBL/GenBank/DDBJ whole genome shotgun (WGS) entry which is preliminary data.</text>
</comment>
<dbReference type="AlphaFoldDB" id="A0AAW0J0K2"/>
<dbReference type="Proteomes" id="UP001488838">
    <property type="component" value="Unassembled WGS sequence"/>
</dbReference>
<name>A0AAW0J0K2_MYOGA</name>
<protein>
    <submittedName>
        <fullName evidence="2">Uncharacterized protein</fullName>
    </submittedName>
</protein>